<reference evidence="3" key="1">
    <citation type="submission" date="2022-11" db="UniProtKB">
        <authorList>
            <consortium name="WormBaseParasite"/>
        </authorList>
    </citation>
    <scope>IDENTIFICATION</scope>
</reference>
<protein>
    <submittedName>
        <fullName evidence="3">Uncharacterized protein</fullName>
    </submittedName>
</protein>
<evidence type="ECO:0000313" key="2">
    <source>
        <dbReference type="Proteomes" id="UP000887563"/>
    </source>
</evidence>
<dbReference type="Proteomes" id="UP000887563">
    <property type="component" value="Unplaced"/>
</dbReference>
<dbReference type="WBParaSite" id="Minc3s05269g37908">
    <property type="protein sequence ID" value="Minc3s05269g37908"/>
    <property type="gene ID" value="Minc3s05269g37908"/>
</dbReference>
<organism evidence="2 3">
    <name type="scientific">Meloidogyne incognita</name>
    <name type="common">Southern root-knot nematode worm</name>
    <name type="synonym">Oxyuris incognita</name>
    <dbReference type="NCBI Taxonomy" id="6306"/>
    <lineage>
        <taxon>Eukaryota</taxon>
        <taxon>Metazoa</taxon>
        <taxon>Ecdysozoa</taxon>
        <taxon>Nematoda</taxon>
        <taxon>Chromadorea</taxon>
        <taxon>Rhabditida</taxon>
        <taxon>Tylenchina</taxon>
        <taxon>Tylenchomorpha</taxon>
        <taxon>Tylenchoidea</taxon>
        <taxon>Meloidogynidae</taxon>
        <taxon>Meloidogyninae</taxon>
        <taxon>Meloidogyne</taxon>
        <taxon>Meloidogyne incognita group</taxon>
    </lineage>
</organism>
<accession>A0A914NBY1</accession>
<proteinExistence type="predicted"/>
<evidence type="ECO:0000313" key="3">
    <source>
        <dbReference type="WBParaSite" id="Minc3s05269g37908"/>
    </source>
</evidence>
<dbReference type="AlphaFoldDB" id="A0A914NBY1"/>
<name>A0A914NBY1_MELIC</name>
<evidence type="ECO:0000256" key="1">
    <source>
        <dbReference type="SAM" id="MobiDB-lite"/>
    </source>
</evidence>
<feature type="region of interest" description="Disordered" evidence="1">
    <location>
        <begin position="67"/>
        <end position="87"/>
    </location>
</feature>
<sequence length="87" mass="10038">MSIIREYAAKIVTIIPIKPKKTSIIFKEIIGLKLHGYIFTILTSSKIISVFGREIFKKMFEKFKKSYSNQHSNQHHHGMGPDRSTSD</sequence>
<keyword evidence="2" id="KW-1185">Reference proteome</keyword>